<dbReference type="RefSeq" id="XP_040658506.1">
    <property type="nucleotide sequence ID" value="XM_040797623.1"/>
</dbReference>
<evidence type="ECO:0000256" key="2">
    <source>
        <dbReference type="SAM" id="SignalP"/>
    </source>
</evidence>
<reference evidence="3 4" key="1">
    <citation type="journal article" date="2016" name="Sci. Rep.">
        <title>Insights into Adaptations to a Near-Obligate Nematode Endoparasitic Lifestyle from the Finished Genome of Drechmeria coniospora.</title>
        <authorList>
            <person name="Zhang L."/>
            <person name="Zhou Z."/>
            <person name="Guo Q."/>
            <person name="Fokkens L."/>
            <person name="Miskei M."/>
            <person name="Pocsi I."/>
            <person name="Zhang W."/>
            <person name="Chen M."/>
            <person name="Wang L."/>
            <person name="Sun Y."/>
            <person name="Donzelli B.G."/>
            <person name="Gibson D.M."/>
            <person name="Nelson D.R."/>
            <person name="Luo J.G."/>
            <person name="Rep M."/>
            <person name="Liu H."/>
            <person name="Yang S."/>
            <person name="Wang J."/>
            <person name="Krasnoff S.B."/>
            <person name="Xu Y."/>
            <person name="Molnar I."/>
            <person name="Lin M."/>
        </authorList>
    </citation>
    <scope>NUCLEOTIDE SEQUENCE [LARGE SCALE GENOMIC DNA]</scope>
    <source>
        <strain evidence="3 4">ARSEF 6962</strain>
    </source>
</reference>
<dbReference type="STRING" id="98403.A0A151GPW1"/>
<feature type="region of interest" description="Disordered" evidence="1">
    <location>
        <begin position="138"/>
        <end position="162"/>
    </location>
</feature>
<keyword evidence="4" id="KW-1185">Reference proteome</keyword>
<dbReference type="EMBL" id="LAYC01000001">
    <property type="protein sequence ID" value="KYK59154.1"/>
    <property type="molecule type" value="Genomic_DNA"/>
</dbReference>
<evidence type="ECO:0008006" key="5">
    <source>
        <dbReference type="Google" id="ProtNLM"/>
    </source>
</evidence>
<gene>
    <name evidence="3" type="ORF">DCS_00284</name>
</gene>
<dbReference type="AlphaFoldDB" id="A0A151GPW1"/>
<feature type="chain" id="PRO_5007580871" description="Protein CAP22" evidence="2">
    <location>
        <begin position="20"/>
        <end position="183"/>
    </location>
</feature>
<keyword evidence="2" id="KW-0732">Signal</keyword>
<dbReference type="OrthoDB" id="4843554at2759"/>
<dbReference type="InParanoid" id="A0A151GPW1"/>
<proteinExistence type="predicted"/>
<evidence type="ECO:0000256" key="1">
    <source>
        <dbReference type="SAM" id="MobiDB-lite"/>
    </source>
</evidence>
<name>A0A151GPW1_DRECN</name>
<dbReference type="GeneID" id="63712927"/>
<accession>A0A151GPW1</accession>
<feature type="compositionally biased region" description="Low complexity" evidence="1">
    <location>
        <begin position="138"/>
        <end position="148"/>
    </location>
</feature>
<feature type="signal peptide" evidence="2">
    <location>
        <begin position="1"/>
        <end position="19"/>
    </location>
</feature>
<sequence>MFPLRVLCAIAPLLLAVRADVDLDLDDVPNACQSICRPVSQLARVCETDAKGTSDRDNDLLEAQCVCTNKSFDVAKVAALCAACMHQNNASRDDLGDIDGLLATCSFSSTTYAPTATGLVSSISVSATPVTDSNQLTTTMAGGTSAGAVQTSKSTTSSRNAAPTRGAGVLYVAGAVVAGGLML</sequence>
<dbReference type="Proteomes" id="UP000076580">
    <property type="component" value="Chromosome 01"/>
</dbReference>
<evidence type="ECO:0000313" key="3">
    <source>
        <dbReference type="EMBL" id="KYK59154.1"/>
    </source>
</evidence>
<feature type="compositionally biased region" description="Polar residues" evidence="1">
    <location>
        <begin position="149"/>
        <end position="161"/>
    </location>
</feature>
<comment type="caution">
    <text evidence="3">The sequence shown here is derived from an EMBL/GenBank/DDBJ whole genome shotgun (WGS) entry which is preliminary data.</text>
</comment>
<evidence type="ECO:0000313" key="4">
    <source>
        <dbReference type="Proteomes" id="UP000076580"/>
    </source>
</evidence>
<organism evidence="3 4">
    <name type="scientific">Drechmeria coniospora</name>
    <name type="common">Nematophagous fungus</name>
    <name type="synonym">Meria coniospora</name>
    <dbReference type="NCBI Taxonomy" id="98403"/>
    <lineage>
        <taxon>Eukaryota</taxon>
        <taxon>Fungi</taxon>
        <taxon>Dikarya</taxon>
        <taxon>Ascomycota</taxon>
        <taxon>Pezizomycotina</taxon>
        <taxon>Sordariomycetes</taxon>
        <taxon>Hypocreomycetidae</taxon>
        <taxon>Hypocreales</taxon>
        <taxon>Ophiocordycipitaceae</taxon>
        <taxon>Drechmeria</taxon>
    </lineage>
</organism>
<protein>
    <recommendedName>
        <fullName evidence="5">Protein CAP22</fullName>
    </recommendedName>
</protein>